<name>A0AAN8FLE6_TRICO</name>
<comment type="caution">
    <text evidence="2">The sequence shown here is derived from an EMBL/GenBank/DDBJ whole genome shotgun (WGS) entry which is preliminary data.</text>
</comment>
<evidence type="ECO:0000256" key="1">
    <source>
        <dbReference type="SAM" id="SignalP"/>
    </source>
</evidence>
<feature type="chain" id="PRO_5042829395" description="SCP domain-containing protein" evidence="1">
    <location>
        <begin position="16"/>
        <end position="137"/>
    </location>
</feature>
<sequence>MLYVFVFLLVTSSYAQDSTIELINTGILAPEVEQEFKVLNQHANNKGMIWDEKLVQEALKEAKQRGSSNQRLVIYRKKKFEGTPFTLNKAVHSTFTHLFSKYSNWIYYLPAKTRYGCNGLFNQSIREITVVCVYKAN</sequence>
<evidence type="ECO:0000313" key="3">
    <source>
        <dbReference type="Proteomes" id="UP001331761"/>
    </source>
</evidence>
<keyword evidence="1" id="KW-0732">Signal</keyword>
<accession>A0AAN8FLE6</accession>
<gene>
    <name evidence="2" type="ORF">GCK32_007265</name>
</gene>
<evidence type="ECO:0000313" key="2">
    <source>
        <dbReference type="EMBL" id="KAK5982236.1"/>
    </source>
</evidence>
<proteinExistence type="predicted"/>
<keyword evidence="3" id="KW-1185">Reference proteome</keyword>
<dbReference type="EMBL" id="WIXE01005378">
    <property type="protein sequence ID" value="KAK5982236.1"/>
    <property type="molecule type" value="Genomic_DNA"/>
</dbReference>
<protein>
    <recommendedName>
        <fullName evidence="4">SCP domain-containing protein</fullName>
    </recommendedName>
</protein>
<dbReference type="Proteomes" id="UP001331761">
    <property type="component" value="Unassembled WGS sequence"/>
</dbReference>
<dbReference type="AlphaFoldDB" id="A0AAN8FLE6"/>
<reference evidence="2 3" key="1">
    <citation type="submission" date="2019-10" db="EMBL/GenBank/DDBJ databases">
        <title>Assembly and Annotation for the nematode Trichostrongylus colubriformis.</title>
        <authorList>
            <person name="Martin J."/>
        </authorList>
    </citation>
    <scope>NUCLEOTIDE SEQUENCE [LARGE SCALE GENOMIC DNA]</scope>
    <source>
        <strain evidence="2">G859</strain>
        <tissue evidence="2">Whole worm</tissue>
    </source>
</reference>
<feature type="signal peptide" evidence="1">
    <location>
        <begin position="1"/>
        <end position="15"/>
    </location>
</feature>
<organism evidence="2 3">
    <name type="scientific">Trichostrongylus colubriformis</name>
    <name type="common">Black scour worm</name>
    <dbReference type="NCBI Taxonomy" id="6319"/>
    <lineage>
        <taxon>Eukaryota</taxon>
        <taxon>Metazoa</taxon>
        <taxon>Ecdysozoa</taxon>
        <taxon>Nematoda</taxon>
        <taxon>Chromadorea</taxon>
        <taxon>Rhabditida</taxon>
        <taxon>Rhabditina</taxon>
        <taxon>Rhabditomorpha</taxon>
        <taxon>Strongyloidea</taxon>
        <taxon>Trichostrongylidae</taxon>
        <taxon>Trichostrongylus</taxon>
    </lineage>
</organism>
<evidence type="ECO:0008006" key="4">
    <source>
        <dbReference type="Google" id="ProtNLM"/>
    </source>
</evidence>